<dbReference type="EMBL" id="LJKA01000032">
    <property type="protein sequence ID" value="KZD37169.1"/>
    <property type="molecule type" value="Genomic_DNA"/>
</dbReference>
<reference evidence="1 2" key="1">
    <citation type="submission" date="2015-09" db="EMBL/GenBank/DDBJ databases">
        <title>Bacillus cereus food isolates.</title>
        <authorList>
            <person name="Boekhorst J."/>
        </authorList>
    </citation>
    <scope>NUCLEOTIDE SEQUENCE [LARGE SCALE GENOMIC DNA]</scope>
    <source>
        <strain evidence="1 2">B4082</strain>
    </source>
</reference>
<accession>A0A164G523</accession>
<name>A0A164G523_BACCE</name>
<evidence type="ECO:0000313" key="1">
    <source>
        <dbReference type="EMBL" id="KZD37169.1"/>
    </source>
</evidence>
<dbReference type="AlphaFoldDB" id="A0A164G523"/>
<organism evidence="1 2">
    <name type="scientific">Bacillus cereus</name>
    <dbReference type="NCBI Taxonomy" id="1396"/>
    <lineage>
        <taxon>Bacteria</taxon>
        <taxon>Bacillati</taxon>
        <taxon>Bacillota</taxon>
        <taxon>Bacilli</taxon>
        <taxon>Bacillales</taxon>
        <taxon>Bacillaceae</taxon>
        <taxon>Bacillus</taxon>
        <taxon>Bacillus cereus group</taxon>
    </lineage>
</organism>
<dbReference type="Proteomes" id="UP000076501">
    <property type="component" value="Unassembled WGS sequence"/>
</dbReference>
<dbReference type="PATRIC" id="fig|1396.539.peg.2902"/>
<protein>
    <submittedName>
        <fullName evidence="1">Uncharacterized protein</fullName>
    </submittedName>
</protein>
<proteinExistence type="predicted"/>
<gene>
    <name evidence="1" type="ORF">B4082_2047</name>
</gene>
<evidence type="ECO:0000313" key="2">
    <source>
        <dbReference type="Proteomes" id="UP000076501"/>
    </source>
</evidence>
<sequence length="38" mass="4206">MIDVSNIDVSINVLISKKGEFLKTCYSDDVGIVYKLQG</sequence>
<comment type="caution">
    <text evidence="1">The sequence shown here is derived from an EMBL/GenBank/DDBJ whole genome shotgun (WGS) entry which is preliminary data.</text>
</comment>